<dbReference type="Pfam" id="PF03772">
    <property type="entry name" value="Competence"/>
    <property type="match status" value="1"/>
</dbReference>
<dbReference type="InterPro" id="IPR036866">
    <property type="entry name" value="RibonucZ/Hydroxyglut_hydro"/>
</dbReference>
<dbReference type="EMBL" id="SNZE01000026">
    <property type="protein sequence ID" value="TDR29083.1"/>
    <property type="molecule type" value="Genomic_DNA"/>
</dbReference>
<dbReference type="InterPro" id="IPR004797">
    <property type="entry name" value="Competence_ComEC/Rec2"/>
</dbReference>
<dbReference type="Pfam" id="PF00753">
    <property type="entry name" value="Lactamase_B"/>
    <property type="match status" value="1"/>
</dbReference>
<keyword evidence="3 6" id="KW-0812">Transmembrane</keyword>
<name>A0A4R6Y603_9BURK</name>
<feature type="transmembrane region" description="Helical" evidence="6">
    <location>
        <begin position="503"/>
        <end position="525"/>
    </location>
</feature>
<dbReference type="InterPro" id="IPR001279">
    <property type="entry name" value="Metallo-B-lactamas"/>
</dbReference>
<dbReference type="PANTHER" id="PTHR30619">
    <property type="entry name" value="DNA INTERNALIZATION/COMPETENCE PROTEIN COMEC/REC2"/>
    <property type="match status" value="1"/>
</dbReference>
<dbReference type="NCBIfam" id="TIGR00361">
    <property type="entry name" value="ComEC_Rec2"/>
    <property type="match status" value="1"/>
</dbReference>
<feature type="transmembrane region" description="Helical" evidence="6">
    <location>
        <begin position="370"/>
        <end position="393"/>
    </location>
</feature>
<dbReference type="Gene3D" id="3.60.15.10">
    <property type="entry name" value="Ribonuclease Z/Hydroxyacylglutathione hydrolase-like"/>
    <property type="match status" value="1"/>
</dbReference>
<gene>
    <name evidence="8" type="ORF">DFR44_1264</name>
</gene>
<keyword evidence="5 6" id="KW-0472">Membrane</keyword>
<reference evidence="8 9" key="1">
    <citation type="submission" date="2019-03" db="EMBL/GenBank/DDBJ databases">
        <title>Genomic Encyclopedia of Type Strains, Phase IV (KMG-IV): sequencing the most valuable type-strain genomes for metagenomic binning, comparative biology and taxonomic classification.</title>
        <authorList>
            <person name="Goeker M."/>
        </authorList>
    </citation>
    <scope>NUCLEOTIDE SEQUENCE [LARGE SCALE GENOMIC DNA]</scope>
    <source>
        <strain evidence="8 9">DSM 102852</strain>
    </source>
</reference>
<dbReference type="InterPro" id="IPR004477">
    <property type="entry name" value="ComEC_N"/>
</dbReference>
<dbReference type="Pfam" id="PF13567">
    <property type="entry name" value="DUF4131"/>
    <property type="match status" value="1"/>
</dbReference>
<organism evidence="8 9">
    <name type="scientific">Hydromonas duriensis</name>
    <dbReference type="NCBI Taxonomy" id="1527608"/>
    <lineage>
        <taxon>Bacteria</taxon>
        <taxon>Pseudomonadati</taxon>
        <taxon>Pseudomonadota</taxon>
        <taxon>Betaproteobacteria</taxon>
        <taxon>Burkholderiales</taxon>
        <taxon>Burkholderiaceae</taxon>
        <taxon>Hydromonas</taxon>
    </lineage>
</organism>
<comment type="caution">
    <text evidence="8">The sequence shown here is derived from an EMBL/GenBank/DDBJ whole genome shotgun (WGS) entry which is preliminary data.</text>
</comment>
<evidence type="ECO:0000256" key="5">
    <source>
        <dbReference type="ARBA" id="ARBA00023136"/>
    </source>
</evidence>
<evidence type="ECO:0000259" key="7">
    <source>
        <dbReference type="SMART" id="SM00849"/>
    </source>
</evidence>
<dbReference type="SMART" id="SM00849">
    <property type="entry name" value="Lactamase_B"/>
    <property type="match status" value="1"/>
</dbReference>
<evidence type="ECO:0000256" key="6">
    <source>
        <dbReference type="SAM" id="Phobius"/>
    </source>
</evidence>
<evidence type="ECO:0000313" key="8">
    <source>
        <dbReference type="EMBL" id="TDR29083.1"/>
    </source>
</evidence>
<dbReference type="Proteomes" id="UP000294480">
    <property type="component" value="Unassembled WGS sequence"/>
</dbReference>
<dbReference type="GO" id="GO:0030420">
    <property type="term" value="P:establishment of competence for transformation"/>
    <property type="evidence" value="ECO:0007669"/>
    <property type="project" value="InterPro"/>
</dbReference>
<feature type="transmembrane region" description="Helical" evidence="6">
    <location>
        <begin position="336"/>
        <end position="363"/>
    </location>
</feature>
<feature type="transmembrane region" description="Helical" evidence="6">
    <location>
        <begin position="55"/>
        <end position="75"/>
    </location>
</feature>
<feature type="transmembrane region" description="Helical" evidence="6">
    <location>
        <begin position="31"/>
        <end position="48"/>
    </location>
</feature>
<comment type="subcellular location">
    <subcellularLocation>
        <location evidence="1">Cell membrane</location>
        <topology evidence="1">Multi-pass membrane protein</topology>
    </subcellularLocation>
</comment>
<feature type="transmembrane region" description="Helical" evidence="6">
    <location>
        <begin position="532"/>
        <end position="550"/>
    </location>
</feature>
<feature type="domain" description="Metallo-beta-lactamase" evidence="7">
    <location>
        <begin position="569"/>
        <end position="772"/>
    </location>
</feature>
<dbReference type="InterPro" id="IPR052159">
    <property type="entry name" value="Competence_DNA_uptake"/>
</dbReference>
<evidence type="ECO:0000313" key="9">
    <source>
        <dbReference type="Proteomes" id="UP000294480"/>
    </source>
</evidence>
<dbReference type="OrthoDB" id="9761531at2"/>
<feature type="transmembrane region" description="Helical" evidence="6">
    <location>
        <begin position="448"/>
        <end position="476"/>
    </location>
</feature>
<sequence>MHGQWRLFLLTVCMVASLTAAHQCAELLPKVALWGLVIVAGLTGLCAFKFKTLRLFFVVMMMLSLTVVYTQIQAWQRLHEHVLSTWIGQTFYVQGVIDSIPTRTPFGVRFIFKPTAVQSDALLQQAYDEGQLPSRISTAWYDDDLPVTGIDGLRVGQVWALPLTLKPTHATQNPDVYDQEQDWFARNVRALATVRLNQSTPKDMYPRWLRTETSFWHVLQNTRATALQRIDQSLAGETGESTALFKALTLGEQNAISNTQWALFQKTGVTHLVSISGVHVTMLAMVLAWLTQALWRRSVRLCAWLPSLHAAQYVGLLVAFCYALLAGWGLPAQCTVLMLALWLLLSRLGVASSGVRVLCFALWVVLLSDVFAVFSMGFWLSFGAVAWLILALGERKSGDDSTDGSSTSDKSAWILKFIGTQIAIGLALLPVTLYFFHQASFLGVAVNIVAIPLVTGVVTPVLLSACLLSFMFGWAWPMLWAHALLDVCLQYLNWLAQAFPQAIWWHSLTWWQAVLLSVMSIGLLLQLRQRRWWRVAALSMGFIVLLFSPVNRVVIPYGQVRVHVFDIGQGSAVLLQTASQNWLFDAGPRYGENSDAGVRLIVPYLRSIDVNRLDMMVLSHNDTDHTGGAASVSQAVEVSQLVGAMSAEQMAALGVHSASKDFCLTGQSWAVDGVRFSILNPSLETLMDNTLANNPKSCVLRVDASAGQMKSMLLTGDIDGLQEARLLVSPQGGVWDWQVDVLMMPHHGSRHSSTAPLLEATKPKWAIAQAGFLNSFHHPAPNIVERYQTAGAQVFNTAETGALRFCLGCVTANLDIWRITGRRYWWDDALKRVNN</sequence>
<dbReference type="InterPro" id="IPR025405">
    <property type="entry name" value="DUF4131"/>
</dbReference>
<evidence type="ECO:0000256" key="3">
    <source>
        <dbReference type="ARBA" id="ARBA00022692"/>
    </source>
</evidence>
<dbReference type="NCBIfam" id="TIGR00360">
    <property type="entry name" value="ComEC_N-term"/>
    <property type="match status" value="1"/>
</dbReference>
<dbReference type="CDD" id="cd07731">
    <property type="entry name" value="ComA-like_MBL-fold"/>
    <property type="match status" value="1"/>
</dbReference>
<dbReference type="GO" id="GO:0005886">
    <property type="term" value="C:plasma membrane"/>
    <property type="evidence" value="ECO:0007669"/>
    <property type="project" value="UniProtKB-SubCell"/>
</dbReference>
<evidence type="ECO:0000256" key="4">
    <source>
        <dbReference type="ARBA" id="ARBA00022989"/>
    </source>
</evidence>
<dbReference type="SUPFAM" id="SSF56281">
    <property type="entry name" value="Metallo-hydrolase/oxidoreductase"/>
    <property type="match status" value="1"/>
</dbReference>
<dbReference type="AlphaFoldDB" id="A0A4R6Y603"/>
<protein>
    <submittedName>
        <fullName evidence="8">Competence protein ComEC</fullName>
    </submittedName>
</protein>
<feature type="transmembrane region" description="Helical" evidence="6">
    <location>
        <begin position="310"/>
        <end position="330"/>
    </location>
</feature>
<evidence type="ECO:0000256" key="1">
    <source>
        <dbReference type="ARBA" id="ARBA00004651"/>
    </source>
</evidence>
<feature type="transmembrane region" description="Helical" evidence="6">
    <location>
        <begin position="413"/>
        <end position="436"/>
    </location>
</feature>
<dbReference type="RefSeq" id="WP_133621351.1">
    <property type="nucleotide sequence ID" value="NZ_SNZE01000026.1"/>
</dbReference>
<accession>A0A4R6Y603</accession>
<feature type="transmembrane region" description="Helical" evidence="6">
    <location>
        <begin position="269"/>
        <end position="290"/>
    </location>
</feature>
<proteinExistence type="predicted"/>
<dbReference type="PANTHER" id="PTHR30619:SF1">
    <property type="entry name" value="RECOMBINATION PROTEIN 2"/>
    <property type="match status" value="1"/>
</dbReference>
<dbReference type="InterPro" id="IPR035681">
    <property type="entry name" value="ComA-like_MBL"/>
</dbReference>
<keyword evidence="4 6" id="KW-1133">Transmembrane helix</keyword>
<keyword evidence="2" id="KW-1003">Cell membrane</keyword>
<evidence type="ECO:0000256" key="2">
    <source>
        <dbReference type="ARBA" id="ARBA00022475"/>
    </source>
</evidence>
<keyword evidence="9" id="KW-1185">Reference proteome</keyword>